<sequence length="463" mass="52779">MSQYTEKIHEYFDMYLQDLQTLIAIQSISKEDTAFKPFGKEVADCFNVFSKIAKRLGFQIEEDDGYAISANVQVNNDTSYIGILGHLDVVSEGNIGKWNYPPFMLSIDNGILYGRGVNDDKGPLLAQLYCIKILKDLGYPFLQNVKVIAGGAEETTWHCMEHYFKTHKQPIVGYSPDGNFPIVNGEKGIVTFQIEETIKSDGLIQVNSIKSSPIGYAIPDYVEIVCKCNSIELLDADLASYFTNQEATFVFTGKSALTRNPQKADNALFKMTDFILSKERFFDDAFVKCCKEISNYFMDPYGRDCHFYHEDPDMGKSTIAVFDFVKYQDSYSYKIDLRFDQNHDVNHIQQQIELVLNKHLKVCRTKRALFVDRKDPLIQILSRAYEKICHEKAECICKGGASYARVLDKGIAFGATFDGYDTRPHKENENMRISDLIKAMEIYCEAIRLLACEPVNFSTSIRK</sequence>
<dbReference type="GO" id="GO:0008777">
    <property type="term" value="F:acetylornithine deacetylase activity"/>
    <property type="evidence" value="ECO:0007669"/>
    <property type="project" value="TreeGrafter"/>
</dbReference>
<comment type="cofactor">
    <cofactor evidence="1">
        <name>Zn(2+)</name>
        <dbReference type="ChEBI" id="CHEBI:29105"/>
    </cofactor>
</comment>
<dbReference type="Proteomes" id="UP001212981">
    <property type="component" value="Unassembled WGS sequence"/>
</dbReference>
<dbReference type="EC" id="3.4.13.-" evidence="9"/>
<keyword evidence="3" id="KW-0645">Protease</keyword>
<reference evidence="10 11" key="1">
    <citation type="submission" date="2018-08" db="EMBL/GenBank/DDBJ databases">
        <title>A genome reference for cultivated species of the human gut microbiota.</title>
        <authorList>
            <person name="Zou Y."/>
            <person name="Xue W."/>
            <person name="Luo G."/>
        </authorList>
    </citation>
    <scope>NUCLEOTIDE SEQUENCE [LARGE SCALE GENOMIC DNA]</scope>
    <source>
        <strain evidence="10 11">TF08-11</strain>
    </source>
</reference>
<dbReference type="GO" id="GO:0008270">
    <property type="term" value="F:zinc ion binding"/>
    <property type="evidence" value="ECO:0007669"/>
    <property type="project" value="InterPro"/>
</dbReference>
<evidence type="ECO:0000256" key="6">
    <source>
        <dbReference type="ARBA" id="ARBA00022833"/>
    </source>
</evidence>
<dbReference type="PANTHER" id="PTHR43808:SF31">
    <property type="entry name" value="N-ACETYL-L-CITRULLINE DEACETYLASE"/>
    <property type="match status" value="1"/>
</dbReference>
<dbReference type="InterPro" id="IPR001261">
    <property type="entry name" value="ArgE/DapE_CS"/>
</dbReference>
<dbReference type="InterPro" id="IPR036264">
    <property type="entry name" value="Bact_exopeptidase_dim_dom"/>
</dbReference>
<keyword evidence="7 9" id="KW-0224">Dipeptidase</keyword>
<accession>A0A3E3E4V7</accession>
<evidence type="ECO:0000256" key="7">
    <source>
        <dbReference type="ARBA" id="ARBA00022997"/>
    </source>
</evidence>
<comment type="similarity">
    <text evidence="2">Belongs to the peptidase M20A family.</text>
</comment>
<dbReference type="Proteomes" id="UP000260721">
    <property type="component" value="Unassembled WGS sequence"/>
</dbReference>
<evidence type="ECO:0000256" key="1">
    <source>
        <dbReference type="ARBA" id="ARBA00001947"/>
    </source>
</evidence>
<protein>
    <submittedName>
        <fullName evidence="10">M20 family peptidase</fullName>
    </submittedName>
    <submittedName>
        <fullName evidence="9">Sapep family Mn(2+)-dependent dipeptidase</fullName>
        <ecNumber evidence="9">3.4.13.-</ecNumber>
    </submittedName>
</protein>
<dbReference type="RefSeq" id="WP_117446075.1">
    <property type="nucleotide sequence ID" value="NZ_CALCIP010000021.1"/>
</dbReference>
<dbReference type="EMBL" id="QUSK01000010">
    <property type="protein sequence ID" value="RGD76651.1"/>
    <property type="molecule type" value="Genomic_DNA"/>
</dbReference>
<dbReference type="SUPFAM" id="SSF53187">
    <property type="entry name" value="Zn-dependent exopeptidases"/>
    <property type="match status" value="1"/>
</dbReference>
<dbReference type="InterPro" id="IPR002933">
    <property type="entry name" value="Peptidase_M20"/>
</dbReference>
<dbReference type="Gene3D" id="3.40.630.10">
    <property type="entry name" value="Zn peptidases"/>
    <property type="match status" value="1"/>
</dbReference>
<dbReference type="PANTHER" id="PTHR43808">
    <property type="entry name" value="ACETYLORNITHINE DEACETYLASE"/>
    <property type="match status" value="1"/>
</dbReference>
<keyword evidence="6" id="KW-0862">Zinc</keyword>
<keyword evidence="8" id="KW-0482">Metalloprotease</keyword>
<evidence type="ECO:0000313" key="11">
    <source>
        <dbReference type="Proteomes" id="UP000260721"/>
    </source>
</evidence>
<evidence type="ECO:0000256" key="4">
    <source>
        <dbReference type="ARBA" id="ARBA00022723"/>
    </source>
</evidence>
<dbReference type="InterPro" id="IPR050072">
    <property type="entry name" value="Peptidase_M20A"/>
</dbReference>
<dbReference type="SUPFAM" id="SSF55031">
    <property type="entry name" value="Bacterial exopeptidase dimerisation domain"/>
    <property type="match status" value="1"/>
</dbReference>
<comment type="caution">
    <text evidence="10">The sequence shown here is derived from an EMBL/GenBank/DDBJ whole genome shotgun (WGS) entry which is preliminary data.</text>
</comment>
<dbReference type="PROSITE" id="PS00758">
    <property type="entry name" value="ARGE_DAPE_CPG2_1"/>
    <property type="match status" value="1"/>
</dbReference>
<evidence type="ECO:0000313" key="9">
    <source>
        <dbReference type="EMBL" id="MDB7983004.1"/>
    </source>
</evidence>
<dbReference type="NCBIfam" id="TIGR01887">
    <property type="entry name" value="dipeptidaselike"/>
    <property type="match status" value="1"/>
</dbReference>
<dbReference type="GO" id="GO:0008237">
    <property type="term" value="F:metallopeptidase activity"/>
    <property type="evidence" value="ECO:0007669"/>
    <property type="project" value="UniProtKB-KW"/>
</dbReference>
<evidence type="ECO:0000256" key="2">
    <source>
        <dbReference type="ARBA" id="ARBA00006247"/>
    </source>
</evidence>
<organism evidence="10 11">
    <name type="scientific">Faecalicoccus pleomorphus</name>
    <dbReference type="NCBI Taxonomy" id="1323"/>
    <lineage>
        <taxon>Bacteria</taxon>
        <taxon>Bacillati</taxon>
        <taxon>Bacillota</taxon>
        <taxon>Erysipelotrichia</taxon>
        <taxon>Erysipelotrichales</taxon>
        <taxon>Erysipelotrichaceae</taxon>
        <taxon>Faecalicoccus</taxon>
    </lineage>
</organism>
<reference evidence="9" key="2">
    <citation type="submission" date="2023-01" db="EMBL/GenBank/DDBJ databases">
        <title>Human gut microbiome strain richness.</title>
        <authorList>
            <person name="Chen-Liaw A."/>
        </authorList>
    </citation>
    <scope>NUCLEOTIDE SEQUENCE</scope>
    <source>
        <strain evidence="9">D8_m1001271B151109d0_201107</strain>
    </source>
</reference>
<dbReference type="GO" id="GO:0016805">
    <property type="term" value="F:dipeptidase activity"/>
    <property type="evidence" value="ECO:0007669"/>
    <property type="project" value="UniProtKB-KW"/>
</dbReference>
<dbReference type="Pfam" id="PF01546">
    <property type="entry name" value="Peptidase_M20"/>
    <property type="match status" value="1"/>
</dbReference>
<dbReference type="InterPro" id="IPR010964">
    <property type="entry name" value="M20A_pepV-rel"/>
</dbReference>
<keyword evidence="5 9" id="KW-0378">Hydrolase</keyword>
<evidence type="ECO:0000256" key="3">
    <source>
        <dbReference type="ARBA" id="ARBA00022670"/>
    </source>
</evidence>
<dbReference type="GO" id="GO:0006508">
    <property type="term" value="P:proteolysis"/>
    <property type="evidence" value="ECO:0007669"/>
    <property type="project" value="UniProtKB-KW"/>
</dbReference>
<dbReference type="Gene3D" id="3.30.70.360">
    <property type="match status" value="2"/>
</dbReference>
<gene>
    <name evidence="10" type="ORF">DXC78_05400</name>
    <name evidence="9" type="ORF">PND82_09265</name>
</gene>
<dbReference type="EMBL" id="JAQLXO010000019">
    <property type="protein sequence ID" value="MDB7983004.1"/>
    <property type="molecule type" value="Genomic_DNA"/>
</dbReference>
<evidence type="ECO:0000256" key="8">
    <source>
        <dbReference type="ARBA" id="ARBA00023049"/>
    </source>
</evidence>
<dbReference type="GO" id="GO:0006526">
    <property type="term" value="P:L-arginine biosynthetic process"/>
    <property type="evidence" value="ECO:0007669"/>
    <property type="project" value="TreeGrafter"/>
</dbReference>
<evidence type="ECO:0000313" key="10">
    <source>
        <dbReference type="EMBL" id="RGD76651.1"/>
    </source>
</evidence>
<evidence type="ECO:0000256" key="5">
    <source>
        <dbReference type="ARBA" id="ARBA00022801"/>
    </source>
</evidence>
<name>A0A3E3E4V7_9FIRM</name>
<proteinExistence type="inferred from homology"/>
<keyword evidence="4" id="KW-0479">Metal-binding</keyword>
<dbReference type="AlphaFoldDB" id="A0A3E3E4V7"/>